<proteinExistence type="predicted"/>
<protein>
    <submittedName>
        <fullName evidence="2">Uncharacterized protein</fullName>
    </submittedName>
</protein>
<reference evidence="2 3" key="1">
    <citation type="submission" date="2024-11" db="EMBL/GenBank/DDBJ databases">
        <authorList>
            <person name="Heng Y.C."/>
            <person name="Lim A.C.H."/>
            <person name="Lee J.K.Y."/>
            <person name="Kittelmann S."/>
        </authorList>
    </citation>
    <scope>NUCLEOTIDE SEQUENCE [LARGE SCALE GENOMIC DNA]</scope>
    <source>
        <strain evidence="2 3">WILCCON 0185</strain>
    </source>
</reference>
<comment type="caution">
    <text evidence="2">The sequence shown here is derived from an EMBL/GenBank/DDBJ whole genome shotgun (WGS) entry which is preliminary data.</text>
</comment>
<evidence type="ECO:0000313" key="3">
    <source>
        <dbReference type="Proteomes" id="UP001623591"/>
    </source>
</evidence>
<feature type="transmembrane region" description="Helical" evidence="1">
    <location>
        <begin position="6"/>
        <end position="22"/>
    </location>
</feature>
<organism evidence="2 3">
    <name type="scientific">Candidatus Clostridium stratigraminis</name>
    <dbReference type="NCBI Taxonomy" id="3381661"/>
    <lineage>
        <taxon>Bacteria</taxon>
        <taxon>Bacillati</taxon>
        <taxon>Bacillota</taxon>
        <taxon>Clostridia</taxon>
        <taxon>Eubacteriales</taxon>
        <taxon>Clostridiaceae</taxon>
        <taxon>Clostridium</taxon>
    </lineage>
</organism>
<gene>
    <name evidence="2" type="ORF">ACJDUG_17255</name>
</gene>
<keyword evidence="1" id="KW-0812">Transmembrane</keyword>
<feature type="transmembrane region" description="Helical" evidence="1">
    <location>
        <begin position="34"/>
        <end position="62"/>
    </location>
</feature>
<keyword evidence="1" id="KW-1133">Transmembrane helix</keyword>
<dbReference type="Proteomes" id="UP001623591">
    <property type="component" value="Unassembled WGS sequence"/>
</dbReference>
<keyword evidence="1" id="KW-0472">Membrane</keyword>
<name>A0ABW8TAE5_9CLOT</name>
<keyword evidence="3" id="KW-1185">Reference proteome</keyword>
<sequence length="290" mass="33790">MLVPVLSTSIVIIVFIFIYRRYKTDDEEFLILKLIGYYFLGSFKFNFNSLALPAGFIVYATFFRPNTNKSVKKAIAYLGLFAFFCGIINPFIEKLYFERERAISASSSNIYTIDLNADYDAIKQKIGINEFTKLEDFQADFTQSGRINRLSYTFLTSDNKGVVLYKVSYNADKSKYIIKPTKVDQWLQYNRLISEEQFFYGLNYLDLKKAIPREEYPYYTVRCNGDYSNWAVKDFDNYLITDKGYKQINDKELPVGGYVFWVYGNKKTDEGDHISYSSENNKAYILSGSE</sequence>
<dbReference type="EMBL" id="JBJHZZ010000026">
    <property type="protein sequence ID" value="MFL0248692.1"/>
    <property type="molecule type" value="Genomic_DNA"/>
</dbReference>
<accession>A0ABW8TAE5</accession>
<evidence type="ECO:0000256" key="1">
    <source>
        <dbReference type="SAM" id="Phobius"/>
    </source>
</evidence>
<dbReference type="RefSeq" id="WP_406771119.1">
    <property type="nucleotide sequence ID" value="NZ_JBJHZZ010000026.1"/>
</dbReference>
<feature type="transmembrane region" description="Helical" evidence="1">
    <location>
        <begin position="74"/>
        <end position="92"/>
    </location>
</feature>
<evidence type="ECO:0000313" key="2">
    <source>
        <dbReference type="EMBL" id="MFL0248692.1"/>
    </source>
</evidence>